<dbReference type="InterPro" id="IPR029787">
    <property type="entry name" value="Nucleotide_cyclase"/>
</dbReference>
<dbReference type="InterPro" id="IPR043128">
    <property type="entry name" value="Rev_trsase/Diguanyl_cyclase"/>
</dbReference>
<dbReference type="NCBIfam" id="TIGR00254">
    <property type="entry name" value="GGDEF"/>
    <property type="match status" value="2"/>
</dbReference>
<feature type="transmembrane region" description="Helical" evidence="4">
    <location>
        <begin position="164"/>
        <end position="186"/>
    </location>
</feature>
<feature type="transmembrane region" description="Helical" evidence="4">
    <location>
        <begin position="62"/>
        <end position="78"/>
    </location>
</feature>
<dbReference type="GO" id="GO:1902201">
    <property type="term" value="P:negative regulation of bacterial-type flagellum-dependent cell motility"/>
    <property type="evidence" value="ECO:0007669"/>
    <property type="project" value="TreeGrafter"/>
</dbReference>
<dbReference type="Gene3D" id="3.30.70.270">
    <property type="match status" value="1"/>
</dbReference>
<feature type="transmembrane region" description="Helical" evidence="4">
    <location>
        <begin position="219"/>
        <end position="239"/>
    </location>
</feature>
<comment type="caution">
    <text evidence="6">The sequence shown here is derived from an EMBL/GenBank/DDBJ whole genome shotgun (WGS) entry which is preliminary data.</text>
</comment>
<evidence type="ECO:0000256" key="3">
    <source>
        <dbReference type="SAM" id="MobiDB-lite"/>
    </source>
</evidence>
<evidence type="ECO:0000313" key="6">
    <source>
        <dbReference type="EMBL" id="KJY67646.1"/>
    </source>
</evidence>
<feature type="transmembrane region" description="Helical" evidence="4">
    <location>
        <begin position="12"/>
        <end position="31"/>
    </location>
</feature>
<dbReference type="EC" id="2.7.7.65" evidence="1"/>
<reference evidence="6" key="1">
    <citation type="journal article" date="2015" name="BMC Genomics">
        <title>Genome mining reveals unlocked bioactive potential of marine Gram-negative bacteria.</title>
        <authorList>
            <person name="Machado H."/>
            <person name="Sonnenschein E.C."/>
            <person name="Melchiorsen J."/>
            <person name="Gram L."/>
        </authorList>
    </citation>
    <scope>NUCLEOTIDE SEQUENCE</scope>
    <source>
        <strain evidence="6">S2052</strain>
    </source>
</reference>
<dbReference type="CDD" id="cd01949">
    <property type="entry name" value="GGDEF"/>
    <property type="match status" value="1"/>
</dbReference>
<dbReference type="RefSeq" id="WP_045987250.1">
    <property type="nucleotide sequence ID" value="NZ_CP063052.1"/>
</dbReference>
<evidence type="ECO:0000256" key="2">
    <source>
        <dbReference type="ARBA" id="ARBA00034247"/>
    </source>
</evidence>
<proteinExistence type="predicted"/>
<dbReference type="GO" id="GO:0005886">
    <property type="term" value="C:plasma membrane"/>
    <property type="evidence" value="ECO:0007669"/>
    <property type="project" value="TreeGrafter"/>
</dbReference>
<dbReference type="SUPFAM" id="SSF55073">
    <property type="entry name" value="Nucleotide cyclase"/>
    <property type="match status" value="1"/>
</dbReference>
<dbReference type="PANTHER" id="PTHR45138">
    <property type="entry name" value="REGULATORY COMPONENTS OF SENSORY TRANSDUCTION SYSTEM"/>
    <property type="match status" value="1"/>
</dbReference>
<protein>
    <recommendedName>
        <fullName evidence="1">diguanylate cyclase</fullName>
        <ecNumber evidence="1">2.7.7.65</ecNumber>
    </recommendedName>
</protein>
<organism evidence="6">
    <name type="scientific">Vibrio coralliilyticus</name>
    <dbReference type="NCBI Taxonomy" id="190893"/>
    <lineage>
        <taxon>Bacteria</taxon>
        <taxon>Pseudomonadati</taxon>
        <taxon>Pseudomonadota</taxon>
        <taxon>Gammaproteobacteria</taxon>
        <taxon>Vibrionales</taxon>
        <taxon>Vibrionaceae</taxon>
        <taxon>Vibrio</taxon>
    </lineage>
</organism>
<dbReference type="PANTHER" id="PTHR45138:SF9">
    <property type="entry name" value="DIGUANYLATE CYCLASE DGCM-RELATED"/>
    <property type="match status" value="1"/>
</dbReference>
<dbReference type="GO" id="GO:0052621">
    <property type="term" value="F:diguanylate cyclase activity"/>
    <property type="evidence" value="ECO:0007669"/>
    <property type="project" value="UniProtKB-EC"/>
</dbReference>
<keyword evidence="4" id="KW-0812">Transmembrane</keyword>
<dbReference type="InterPro" id="IPR050469">
    <property type="entry name" value="Diguanylate_Cyclase"/>
</dbReference>
<evidence type="ECO:0000259" key="5">
    <source>
        <dbReference type="PROSITE" id="PS50887"/>
    </source>
</evidence>
<feature type="compositionally biased region" description="Basic and acidic residues" evidence="3">
    <location>
        <begin position="343"/>
        <end position="356"/>
    </location>
</feature>
<feature type="transmembrane region" description="Helical" evidence="4">
    <location>
        <begin position="90"/>
        <end position="110"/>
    </location>
</feature>
<feature type="transmembrane region" description="Helical" evidence="4">
    <location>
        <begin position="122"/>
        <end position="144"/>
    </location>
</feature>
<dbReference type="InterPro" id="IPR000160">
    <property type="entry name" value="GGDEF_dom"/>
</dbReference>
<dbReference type="AlphaFoldDB" id="A0A837G256"/>
<accession>A0A837G256</accession>
<keyword evidence="4" id="KW-1133">Transmembrane helix</keyword>
<feature type="transmembrane region" description="Helical" evidence="4">
    <location>
        <begin position="193"/>
        <end position="213"/>
    </location>
</feature>
<feature type="domain" description="GGDEF" evidence="5">
    <location>
        <begin position="261"/>
        <end position="412"/>
    </location>
</feature>
<gene>
    <name evidence="6" type="ORF">TW71_21855</name>
</gene>
<sequence>MSFSLVTTNWFRLTFPVLLLAMIGFGMNNVINLTQANLGITSNLPYFLFLCVIGLGHAFKQCRIAMVALTMLVVYWYIQEYLQSSLSTGSTLLELSLLAFVVPIACALVYPYKERGVLSRAFIVYIVTLSLIAIWCYLILAYFYEGGFQNFDETFLYSEPSVSRLPLILVLYSVGAILLSAIVVLRVNRIIDVVVYSAITLSSVTFTFFHVQYVSSTMFTLSGFLLLIYMLSASYELAFKDRLTDIPGRLALESDLRHLGKRYTIAMLDIDHFKSFNDTYGHETGDDVLKLVASKMQRVGGRAKVYRYGGEEFTVLFKNKDVDEALDHLELLRSSIEEYEMVVRNEKSRPKDDKSGAKKRRKSNSHDDHVNVTISIGVADHENADSVSEVMKSADAALYKAKRAGRNRIESA</sequence>
<dbReference type="Pfam" id="PF00990">
    <property type="entry name" value="GGDEF"/>
    <property type="match status" value="2"/>
</dbReference>
<comment type="catalytic activity">
    <reaction evidence="2">
        <text>2 GTP = 3',3'-c-di-GMP + 2 diphosphate</text>
        <dbReference type="Rhea" id="RHEA:24898"/>
        <dbReference type="ChEBI" id="CHEBI:33019"/>
        <dbReference type="ChEBI" id="CHEBI:37565"/>
        <dbReference type="ChEBI" id="CHEBI:58805"/>
        <dbReference type="EC" id="2.7.7.65"/>
    </reaction>
</comment>
<evidence type="ECO:0000256" key="4">
    <source>
        <dbReference type="SAM" id="Phobius"/>
    </source>
</evidence>
<name>A0A837G256_9VIBR</name>
<feature type="region of interest" description="Disordered" evidence="3">
    <location>
        <begin position="343"/>
        <end position="371"/>
    </location>
</feature>
<dbReference type="SMART" id="SM00267">
    <property type="entry name" value="GGDEF"/>
    <property type="match status" value="1"/>
</dbReference>
<dbReference type="EMBL" id="JXXR01000026">
    <property type="protein sequence ID" value="KJY67646.1"/>
    <property type="molecule type" value="Genomic_DNA"/>
</dbReference>
<dbReference type="GO" id="GO:0043709">
    <property type="term" value="P:cell adhesion involved in single-species biofilm formation"/>
    <property type="evidence" value="ECO:0007669"/>
    <property type="project" value="TreeGrafter"/>
</dbReference>
<dbReference type="PROSITE" id="PS50887">
    <property type="entry name" value="GGDEF"/>
    <property type="match status" value="1"/>
</dbReference>
<keyword evidence="4" id="KW-0472">Membrane</keyword>
<evidence type="ECO:0000256" key="1">
    <source>
        <dbReference type="ARBA" id="ARBA00012528"/>
    </source>
</evidence>